<feature type="non-terminal residue" evidence="2">
    <location>
        <position position="281"/>
    </location>
</feature>
<name>A0ABN7VRU2_GIGMA</name>
<feature type="region of interest" description="Disordered" evidence="1">
    <location>
        <begin position="101"/>
        <end position="144"/>
    </location>
</feature>
<organism evidence="2 3">
    <name type="scientific">Gigaspora margarita</name>
    <dbReference type="NCBI Taxonomy" id="4874"/>
    <lineage>
        <taxon>Eukaryota</taxon>
        <taxon>Fungi</taxon>
        <taxon>Fungi incertae sedis</taxon>
        <taxon>Mucoromycota</taxon>
        <taxon>Glomeromycotina</taxon>
        <taxon>Glomeromycetes</taxon>
        <taxon>Diversisporales</taxon>
        <taxon>Gigasporaceae</taxon>
        <taxon>Gigaspora</taxon>
    </lineage>
</organism>
<gene>
    <name evidence="2" type="ORF">GMARGA_LOCUS21737</name>
</gene>
<protein>
    <submittedName>
        <fullName evidence="2">4656_t:CDS:1</fullName>
    </submittedName>
</protein>
<evidence type="ECO:0000313" key="2">
    <source>
        <dbReference type="EMBL" id="CAG8794185.1"/>
    </source>
</evidence>
<dbReference type="EMBL" id="CAJVQB010020336">
    <property type="protein sequence ID" value="CAG8794185.1"/>
    <property type="molecule type" value="Genomic_DNA"/>
</dbReference>
<feature type="compositionally biased region" description="Low complexity" evidence="1">
    <location>
        <begin position="106"/>
        <end position="120"/>
    </location>
</feature>
<evidence type="ECO:0000256" key="1">
    <source>
        <dbReference type="SAM" id="MobiDB-lite"/>
    </source>
</evidence>
<evidence type="ECO:0000313" key="3">
    <source>
        <dbReference type="Proteomes" id="UP000789901"/>
    </source>
</evidence>
<accession>A0ABN7VRU2</accession>
<reference evidence="2 3" key="1">
    <citation type="submission" date="2021-06" db="EMBL/GenBank/DDBJ databases">
        <authorList>
            <person name="Kallberg Y."/>
            <person name="Tangrot J."/>
            <person name="Rosling A."/>
        </authorList>
    </citation>
    <scope>NUCLEOTIDE SEQUENCE [LARGE SCALE GENOMIC DNA]</scope>
    <source>
        <strain evidence="2 3">120-4 pot B 10/14</strain>
    </source>
</reference>
<sequence length="281" mass="32454">MFDPSELKSYLKKYKGTATYDRFLMSCNCETLLVAFQQEIETVTWEEVHRYWAVKFINTSKKCLSKDDHLKVKKTAGKNKKKIETFLNDLIELEKENLVPESSTGDLDSSVETSLDTSSDSDSKFLNSDDSDPSVKTHSDLDSDSSPNRLDIFEILKIAIRQFKPEEYNGTSAFKTTHMKLRGPETRRSQARPPTGLIRDCVGAEIKVMPQYHLVGKKKKKKIYWLPDVIWGLMESHFERALEYKRLLCSDEGWVMYFMCQNSATKDSYWSGNKELHEGLQ</sequence>
<keyword evidence="3" id="KW-1185">Reference proteome</keyword>
<proteinExistence type="predicted"/>
<comment type="caution">
    <text evidence="2">The sequence shown here is derived from an EMBL/GenBank/DDBJ whole genome shotgun (WGS) entry which is preliminary data.</text>
</comment>
<dbReference type="Proteomes" id="UP000789901">
    <property type="component" value="Unassembled WGS sequence"/>
</dbReference>